<name>A0AAD7JXL7_9AGAR</name>
<protein>
    <submittedName>
        <fullName evidence="1">Uncharacterized protein</fullName>
    </submittedName>
</protein>
<keyword evidence="2" id="KW-1185">Reference proteome</keyword>
<accession>A0AAD7JXL7</accession>
<evidence type="ECO:0000313" key="2">
    <source>
        <dbReference type="Proteomes" id="UP001215598"/>
    </source>
</evidence>
<organism evidence="1 2">
    <name type="scientific">Mycena metata</name>
    <dbReference type="NCBI Taxonomy" id="1033252"/>
    <lineage>
        <taxon>Eukaryota</taxon>
        <taxon>Fungi</taxon>
        <taxon>Dikarya</taxon>
        <taxon>Basidiomycota</taxon>
        <taxon>Agaricomycotina</taxon>
        <taxon>Agaricomycetes</taxon>
        <taxon>Agaricomycetidae</taxon>
        <taxon>Agaricales</taxon>
        <taxon>Marasmiineae</taxon>
        <taxon>Mycenaceae</taxon>
        <taxon>Mycena</taxon>
    </lineage>
</organism>
<proteinExistence type="predicted"/>
<dbReference type="Proteomes" id="UP001215598">
    <property type="component" value="Unassembled WGS sequence"/>
</dbReference>
<dbReference type="EMBL" id="JARKIB010000012">
    <property type="protein sequence ID" value="KAJ7774010.1"/>
    <property type="molecule type" value="Genomic_DNA"/>
</dbReference>
<dbReference type="AlphaFoldDB" id="A0AAD7JXL7"/>
<sequence>MFSPYLSTGALHLRRPATHLASCFARNGGAYMILNSGASCTPPQPVFNRWDRKTWYKPTIPLAEPWLCDWENWCNAIYFHDAHSGLSPEAIYLTWWPIPGEPYPLAFLPHWSMPEPTYVFVADGRYYCVQYSHLKRIKGPFASHNHFLRRLGEDKCMYEQGTQIPNSPDWKIAAASVRSFQSLLPTGTLDKVVLFSRPIAQAACDIRPGKKGRLSRGWSATEQNRRPLEILQKMFVRLKPGPWLVRLFSFRTEKPQGSKEGPVTDGPHLH</sequence>
<gene>
    <name evidence="1" type="ORF">B0H16DRAFT_1450822</name>
</gene>
<comment type="caution">
    <text evidence="1">The sequence shown here is derived from an EMBL/GenBank/DDBJ whole genome shotgun (WGS) entry which is preliminary data.</text>
</comment>
<evidence type="ECO:0000313" key="1">
    <source>
        <dbReference type="EMBL" id="KAJ7774010.1"/>
    </source>
</evidence>
<reference evidence="1" key="1">
    <citation type="submission" date="2023-03" db="EMBL/GenBank/DDBJ databases">
        <title>Massive genome expansion in bonnet fungi (Mycena s.s.) driven by repeated elements and novel gene families across ecological guilds.</title>
        <authorList>
            <consortium name="Lawrence Berkeley National Laboratory"/>
            <person name="Harder C.B."/>
            <person name="Miyauchi S."/>
            <person name="Viragh M."/>
            <person name="Kuo A."/>
            <person name="Thoen E."/>
            <person name="Andreopoulos B."/>
            <person name="Lu D."/>
            <person name="Skrede I."/>
            <person name="Drula E."/>
            <person name="Henrissat B."/>
            <person name="Morin E."/>
            <person name="Kohler A."/>
            <person name="Barry K."/>
            <person name="LaButti K."/>
            <person name="Morin E."/>
            <person name="Salamov A."/>
            <person name="Lipzen A."/>
            <person name="Mereny Z."/>
            <person name="Hegedus B."/>
            <person name="Baldrian P."/>
            <person name="Stursova M."/>
            <person name="Weitz H."/>
            <person name="Taylor A."/>
            <person name="Grigoriev I.V."/>
            <person name="Nagy L.G."/>
            <person name="Martin F."/>
            <person name="Kauserud H."/>
        </authorList>
    </citation>
    <scope>NUCLEOTIDE SEQUENCE</scope>
    <source>
        <strain evidence="1">CBHHK182m</strain>
    </source>
</reference>